<evidence type="ECO:0000313" key="3">
    <source>
        <dbReference type="Proteomes" id="UP000551327"/>
    </source>
</evidence>
<proteinExistence type="predicted"/>
<reference evidence="2 3" key="1">
    <citation type="submission" date="2020-08" db="EMBL/GenBank/DDBJ databases">
        <title>The genome sequence of type strain Novosphingobium piscinae KCTC 42194.</title>
        <authorList>
            <person name="Liu Y."/>
        </authorList>
    </citation>
    <scope>NUCLEOTIDE SEQUENCE [LARGE SCALE GENOMIC DNA]</scope>
    <source>
        <strain evidence="2 3">KCTC 42194</strain>
    </source>
</reference>
<dbReference type="AlphaFoldDB" id="A0A7X1FVR4"/>
<organism evidence="2 3">
    <name type="scientific">Novosphingobium piscinae</name>
    <dbReference type="NCBI Taxonomy" id="1507448"/>
    <lineage>
        <taxon>Bacteria</taxon>
        <taxon>Pseudomonadati</taxon>
        <taxon>Pseudomonadota</taxon>
        <taxon>Alphaproteobacteria</taxon>
        <taxon>Sphingomonadales</taxon>
        <taxon>Sphingomonadaceae</taxon>
        <taxon>Novosphingobium</taxon>
    </lineage>
</organism>
<name>A0A7X1FVR4_9SPHN</name>
<sequence length="282" mass="31856">MLDRRSAMKAFGLAGMSSMLPLRLLAEPPGRSAGEWQSLFNGRDLEGWTFYHDKVGDRDVHRVVSIEQGILHFLGPRFDRAQKSTMGHIATTKEWSNYHLRLDFKWGEERYSPRSLQRRNSGILYHMGPERDRLFPDCVEFQVEEGDVGDAIMVNTRGLPGPLLGGTPLWPNWIPALPTTYDQPQVAGGIARQWFRHSGNYENLTGWNTLDLYAIGDQAAHLVNGRIVLTVFSMINSHGAADEVRPLTGGRIALEFEAAEVMFRNVRIRQLDDSLIARLKQG</sequence>
<comment type="caution">
    <text evidence="2">The sequence shown here is derived from an EMBL/GenBank/DDBJ whole genome shotgun (WGS) entry which is preliminary data.</text>
</comment>
<keyword evidence="3" id="KW-1185">Reference proteome</keyword>
<dbReference type="GO" id="GO:0016787">
    <property type="term" value="F:hydrolase activity"/>
    <property type="evidence" value="ECO:0007669"/>
    <property type="project" value="InterPro"/>
</dbReference>
<dbReference type="Pfam" id="PF06439">
    <property type="entry name" value="3keto-disac_hyd"/>
    <property type="match status" value="1"/>
</dbReference>
<evidence type="ECO:0000313" key="2">
    <source>
        <dbReference type="EMBL" id="MBC2667851.1"/>
    </source>
</evidence>
<feature type="domain" description="3-keto-alpha-glucoside-1,2-lyase/3-keto-2-hydroxy-glucal hydratase" evidence="1">
    <location>
        <begin position="35"/>
        <end position="269"/>
    </location>
</feature>
<protein>
    <submittedName>
        <fullName evidence="2">DUF1080 domain-containing protein</fullName>
    </submittedName>
</protein>
<accession>A0A7X1FVR4</accession>
<evidence type="ECO:0000259" key="1">
    <source>
        <dbReference type="Pfam" id="PF06439"/>
    </source>
</evidence>
<dbReference type="InterPro" id="IPR010496">
    <property type="entry name" value="AL/BT2_dom"/>
</dbReference>
<gene>
    <name evidence="2" type="ORF">H7F53_01665</name>
</gene>
<dbReference type="Gene3D" id="2.60.120.560">
    <property type="entry name" value="Exo-inulinase, domain 1"/>
    <property type="match status" value="1"/>
</dbReference>
<dbReference type="RefSeq" id="WP_185677718.1">
    <property type="nucleotide sequence ID" value="NZ_JACLAX010000001.1"/>
</dbReference>
<dbReference type="Proteomes" id="UP000551327">
    <property type="component" value="Unassembled WGS sequence"/>
</dbReference>
<dbReference type="EMBL" id="JACLAX010000001">
    <property type="protein sequence ID" value="MBC2667851.1"/>
    <property type="molecule type" value="Genomic_DNA"/>
</dbReference>